<name>A0A841C7X3_9LACT</name>
<dbReference type="EC" id="3.4.21.107" evidence="7"/>
<comment type="similarity">
    <text evidence="1">Belongs to the peptidase S1C family.</text>
</comment>
<keyword evidence="8" id="KW-1185">Reference proteome</keyword>
<dbReference type="GO" id="GO:0006508">
    <property type="term" value="P:proteolysis"/>
    <property type="evidence" value="ECO:0007669"/>
    <property type="project" value="UniProtKB-KW"/>
</dbReference>
<comment type="caution">
    <text evidence="7">The sequence shown here is derived from an EMBL/GenBank/DDBJ whole genome shotgun (WGS) entry which is preliminary data.</text>
</comment>
<feature type="region of interest" description="Disordered" evidence="5">
    <location>
        <begin position="95"/>
        <end position="115"/>
    </location>
</feature>
<dbReference type="GO" id="GO:0004252">
    <property type="term" value="F:serine-type endopeptidase activity"/>
    <property type="evidence" value="ECO:0007669"/>
    <property type="project" value="InterPro"/>
</dbReference>
<keyword evidence="4" id="KW-0720">Serine protease</keyword>
<dbReference type="SUPFAM" id="SSF50156">
    <property type="entry name" value="PDZ domain-like"/>
    <property type="match status" value="1"/>
</dbReference>
<proteinExistence type="inferred from homology"/>
<keyword evidence="2 7" id="KW-0645">Protease</keyword>
<organism evidence="7 8">
    <name type="scientific">Lactovum miscens</name>
    <dbReference type="NCBI Taxonomy" id="190387"/>
    <lineage>
        <taxon>Bacteria</taxon>
        <taxon>Bacillati</taxon>
        <taxon>Bacillota</taxon>
        <taxon>Bacilli</taxon>
        <taxon>Lactobacillales</taxon>
        <taxon>Streptococcaceae</taxon>
        <taxon>Lactovum</taxon>
    </lineage>
</organism>
<evidence type="ECO:0000313" key="8">
    <source>
        <dbReference type="Proteomes" id="UP000562464"/>
    </source>
</evidence>
<gene>
    <name evidence="7" type="ORF">HNQ37_000705</name>
</gene>
<evidence type="ECO:0000256" key="5">
    <source>
        <dbReference type="SAM" id="MobiDB-lite"/>
    </source>
</evidence>
<dbReference type="Gene3D" id="2.40.10.10">
    <property type="entry name" value="Trypsin-like serine proteases"/>
    <property type="match status" value="2"/>
</dbReference>
<dbReference type="InterPro" id="IPR043504">
    <property type="entry name" value="Peptidase_S1_PA_chymotrypsin"/>
</dbReference>
<dbReference type="Gene3D" id="2.30.42.10">
    <property type="match status" value="1"/>
</dbReference>
<dbReference type="EMBL" id="JACHHV010000008">
    <property type="protein sequence ID" value="MBB5887828.1"/>
    <property type="molecule type" value="Genomic_DNA"/>
</dbReference>
<dbReference type="PRINTS" id="PR00834">
    <property type="entry name" value="PROTEASES2C"/>
</dbReference>
<dbReference type="InterPro" id="IPR036034">
    <property type="entry name" value="PDZ_sf"/>
</dbReference>
<accession>A0A841C7X3</accession>
<protein>
    <submittedName>
        <fullName evidence="7">Serine protease Do</fullName>
        <ecNumber evidence="7">3.4.21.107</ecNumber>
    </submittedName>
</protein>
<dbReference type="SMART" id="SM00228">
    <property type="entry name" value="PDZ"/>
    <property type="match status" value="1"/>
</dbReference>
<evidence type="ECO:0000256" key="3">
    <source>
        <dbReference type="ARBA" id="ARBA00022801"/>
    </source>
</evidence>
<dbReference type="PANTHER" id="PTHR43343">
    <property type="entry name" value="PEPTIDASE S12"/>
    <property type="match status" value="1"/>
</dbReference>
<dbReference type="InterPro" id="IPR001940">
    <property type="entry name" value="Peptidase_S1C"/>
</dbReference>
<dbReference type="InterPro" id="IPR051201">
    <property type="entry name" value="Chloro_Bact_Ser_Proteases"/>
</dbReference>
<evidence type="ECO:0000259" key="6">
    <source>
        <dbReference type="PROSITE" id="PS50106"/>
    </source>
</evidence>
<dbReference type="AlphaFoldDB" id="A0A841C7X3"/>
<dbReference type="PROSITE" id="PS50106">
    <property type="entry name" value="PDZ"/>
    <property type="match status" value="1"/>
</dbReference>
<evidence type="ECO:0000313" key="7">
    <source>
        <dbReference type="EMBL" id="MBB5887828.1"/>
    </source>
</evidence>
<feature type="domain" description="PDZ" evidence="6">
    <location>
        <begin position="294"/>
        <end position="391"/>
    </location>
</feature>
<sequence>MAKSSWVKYFLSSVAGGVIALSGGVAYQQIQGGLINNSSTGTSKVITTATQVTTDSTTAIAKIQNAVVSVLNYQTPSTSSNSNSIYDQFFGSSNTNNNSNSNSDTTTPQLTSEGSGVIYKKDGNDAYLVTNYHVVSGSNQLKVQLSNGITVAATLVGTDPTKDLAVIKISSADVTTVASFADSSKLTVGEPAIAIGSPNGVQFANSATEGIVSAVNRSVVYNPSEDNTSNVTSNINAIQTDAAINPGNSGGPLVNIKGQIIGINSSKLATTSDGTTALEGMGFSIPSNDVVNVLNKIENNKKTVALGISMQDLTDLDTTTLGKLNLPSTVVNGVYVAQVTDGFPATLAGIKAGDVITQIDNTSISTGAALSSQLLNYNVGDTAKITLYRDGKAQTVSVHFTKDSSQLKATN</sequence>
<feature type="compositionally biased region" description="Low complexity" evidence="5">
    <location>
        <begin position="95"/>
        <end position="107"/>
    </location>
</feature>
<keyword evidence="3 7" id="KW-0378">Hydrolase</keyword>
<evidence type="ECO:0000256" key="1">
    <source>
        <dbReference type="ARBA" id="ARBA00010541"/>
    </source>
</evidence>
<dbReference type="SUPFAM" id="SSF50494">
    <property type="entry name" value="Trypsin-like serine proteases"/>
    <property type="match status" value="1"/>
</dbReference>
<dbReference type="InterPro" id="IPR001478">
    <property type="entry name" value="PDZ"/>
</dbReference>
<dbReference type="Pfam" id="PF13180">
    <property type="entry name" value="PDZ_2"/>
    <property type="match status" value="1"/>
</dbReference>
<dbReference type="InterPro" id="IPR009003">
    <property type="entry name" value="Peptidase_S1_PA"/>
</dbReference>
<dbReference type="PANTHER" id="PTHR43343:SF3">
    <property type="entry name" value="PROTEASE DO-LIKE 8, CHLOROPLASTIC"/>
    <property type="match status" value="1"/>
</dbReference>
<reference evidence="7 8" key="1">
    <citation type="submission" date="2020-08" db="EMBL/GenBank/DDBJ databases">
        <title>Genomic Encyclopedia of Type Strains, Phase IV (KMG-IV): sequencing the most valuable type-strain genomes for metagenomic binning, comparative biology and taxonomic classification.</title>
        <authorList>
            <person name="Goeker M."/>
        </authorList>
    </citation>
    <scope>NUCLEOTIDE SEQUENCE [LARGE SCALE GENOMIC DNA]</scope>
    <source>
        <strain evidence="7 8">DSM 14925</strain>
    </source>
</reference>
<evidence type="ECO:0000256" key="4">
    <source>
        <dbReference type="ARBA" id="ARBA00022825"/>
    </source>
</evidence>
<dbReference type="RefSeq" id="WP_183539339.1">
    <property type="nucleotide sequence ID" value="NZ_JACHHV010000008.1"/>
</dbReference>
<evidence type="ECO:0000256" key="2">
    <source>
        <dbReference type="ARBA" id="ARBA00022670"/>
    </source>
</evidence>
<dbReference type="Pfam" id="PF13365">
    <property type="entry name" value="Trypsin_2"/>
    <property type="match status" value="1"/>
</dbReference>
<dbReference type="Proteomes" id="UP000562464">
    <property type="component" value="Unassembled WGS sequence"/>
</dbReference>